<dbReference type="Proteomes" id="UP001500021">
    <property type="component" value="Unassembled WGS sequence"/>
</dbReference>
<dbReference type="PROSITE" id="PS50110">
    <property type="entry name" value="RESPONSE_REGULATORY"/>
    <property type="match status" value="1"/>
</dbReference>
<keyword evidence="2" id="KW-0902">Two-component regulatory system</keyword>
<dbReference type="Pfam" id="PF00486">
    <property type="entry name" value="Trans_reg_C"/>
    <property type="match status" value="1"/>
</dbReference>
<name>A0ABN1L712_9GAMM</name>
<dbReference type="SMART" id="SM00862">
    <property type="entry name" value="Trans_reg_C"/>
    <property type="match status" value="1"/>
</dbReference>
<reference evidence="10 11" key="1">
    <citation type="journal article" date="2019" name="Int. J. Syst. Evol. Microbiol.">
        <title>The Global Catalogue of Microorganisms (GCM) 10K type strain sequencing project: providing services to taxonomists for standard genome sequencing and annotation.</title>
        <authorList>
            <consortium name="The Broad Institute Genomics Platform"/>
            <consortium name="The Broad Institute Genome Sequencing Center for Infectious Disease"/>
            <person name="Wu L."/>
            <person name="Ma J."/>
        </authorList>
    </citation>
    <scope>NUCLEOTIDE SEQUENCE [LARGE SCALE GENOMIC DNA]</scope>
    <source>
        <strain evidence="10 11">JCM 15608</strain>
    </source>
</reference>
<gene>
    <name evidence="10" type="ORF">GCM10009111_18520</name>
</gene>
<feature type="domain" description="OmpR/PhoB-type" evidence="9">
    <location>
        <begin position="132"/>
        <end position="229"/>
    </location>
</feature>
<sequence length="239" mass="26908">MVSTNTSLHILLVEDQLNIARNVAEYMEAKGHVFDFAMQGQQGLALALSESYDLIILDLNLPVMDGLTVCEQLRLKSSRHIPILMLTARDTIDDKVSGFTAGADDYLTKPFSLQELEVRCLALSRRHLLQTDDVVTLGELQIDRKRKTVQRKGVPLNLHTMGYRILTLLAEEYPQVVSRSQLAQKLWGDEPTESDALRSHIYQLRSVLDKPFSYAMLKTRHGVGFALEVANGKREQGSE</sequence>
<evidence type="ECO:0000256" key="1">
    <source>
        <dbReference type="ARBA" id="ARBA00022553"/>
    </source>
</evidence>
<dbReference type="PANTHER" id="PTHR48111:SF22">
    <property type="entry name" value="REGULATOR OF RPOS"/>
    <property type="match status" value="1"/>
</dbReference>
<keyword evidence="1 6" id="KW-0597">Phosphoprotein</keyword>
<protein>
    <submittedName>
        <fullName evidence="10">Response regulator transcription factor</fullName>
    </submittedName>
</protein>
<dbReference type="InterPro" id="IPR036388">
    <property type="entry name" value="WH-like_DNA-bd_sf"/>
</dbReference>
<dbReference type="PROSITE" id="PS51755">
    <property type="entry name" value="OMPR_PHOB"/>
    <property type="match status" value="1"/>
</dbReference>
<feature type="DNA-binding region" description="OmpR/PhoB-type" evidence="7">
    <location>
        <begin position="132"/>
        <end position="229"/>
    </location>
</feature>
<dbReference type="Gene3D" id="3.40.50.2300">
    <property type="match status" value="1"/>
</dbReference>
<evidence type="ECO:0000256" key="4">
    <source>
        <dbReference type="ARBA" id="ARBA00023125"/>
    </source>
</evidence>
<keyword evidence="3" id="KW-0805">Transcription regulation</keyword>
<organism evidence="10 11">
    <name type="scientific">Colwellia asteriadis</name>
    <dbReference type="NCBI Taxonomy" id="517723"/>
    <lineage>
        <taxon>Bacteria</taxon>
        <taxon>Pseudomonadati</taxon>
        <taxon>Pseudomonadota</taxon>
        <taxon>Gammaproteobacteria</taxon>
        <taxon>Alteromonadales</taxon>
        <taxon>Colwelliaceae</taxon>
        <taxon>Colwellia</taxon>
    </lineage>
</organism>
<evidence type="ECO:0000259" key="9">
    <source>
        <dbReference type="PROSITE" id="PS51755"/>
    </source>
</evidence>
<evidence type="ECO:0000256" key="6">
    <source>
        <dbReference type="PROSITE-ProRule" id="PRU00169"/>
    </source>
</evidence>
<evidence type="ECO:0000313" key="11">
    <source>
        <dbReference type="Proteomes" id="UP001500021"/>
    </source>
</evidence>
<evidence type="ECO:0000259" key="8">
    <source>
        <dbReference type="PROSITE" id="PS50110"/>
    </source>
</evidence>
<comment type="caution">
    <text evidence="10">The sequence shown here is derived from an EMBL/GenBank/DDBJ whole genome shotgun (WGS) entry which is preliminary data.</text>
</comment>
<evidence type="ECO:0000313" key="10">
    <source>
        <dbReference type="EMBL" id="GAA0817387.1"/>
    </source>
</evidence>
<proteinExistence type="predicted"/>
<dbReference type="Gene3D" id="1.10.10.10">
    <property type="entry name" value="Winged helix-like DNA-binding domain superfamily/Winged helix DNA-binding domain"/>
    <property type="match status" value="1"/>
</dbReference>
<dbReference type="Pfam" id="PF00072">
    <property type="entry name" value="Response_reg"/>
    <property type="match status" value="1"/>
</dbReference>
<dbReference type="RefSeq" id="WP_343817213.1">
    <property type="nucleotide sequence ID" value="NZ_BAAAFA010000006.1"/>
</dbReference>
<dbReference type="InterPro" id="IPR001789">
    <property type="entry name" value="Sig_transdc_resp-reg_receiver"/>
</dbReference>
<dbReference type="CDD" id="cd17574">
    <property type="entry name" value="REC_OmpR"/>
    <property type="match status" value="1"/>
</dbReference>
<dbReference type="PANTHER" id="PTHR48111">
    <property type="entry name" value="REGULATOR OF RPOS"/>
    <property type="match status" value="1"/>
</dbReference>
<dbReference type="InterPro" id="IPR011006">
    <property type="entry name" value="CheY-like_superfamily"/>
</dbReference>
<evidence type="ECO:0000256" key="5">
    <source>
        <dbReference type="ARBA" id="ARBA00023163"/>
    </source>
</evidence>
<dbReference type="CDD" id="cd00383">
    <property type="entry name" value="trans_reg_C"/>
    <property type="match status" value="1"/>
</dbReference>
<keyword evidence="4 7" id="KW-0238">DNA-binding</keyword>
<dbReference type="SUPFAM" id="SSF52172">
    <property type="entry name" value="CheY-like"/>
    <property type="match status" value="1"/>
</dbReference>
<accession>A0ABN1L712</accession>
<dbReference type="EMBL" id="BAAAFA010000006">
    <property type="protein sequence ID" value="GAA0817387.1"/>
    <property type="molecule type" value="Genomic_DNA"/>
</dbReference>
<feature type="domain" description="Response regulatory" evidence="8">
    <location>
        <begin position="9"/>
        <end position="124"/>
    </location>
</feature>
<dbReference type="Gene3D" id="6.10.250.690">
    <property type="match status" value="1"/>
</dbReference>
<dbReference type="InterPro" id="IPR001867">
    <property type="entry name" value="OmpR/PhoB-type_DNA-bd"/>
</dbReference>
<dbReference type="InterPro" id="IPR039420">
    <property type="entry name" value="WalR-like"/>
</dbReference>
<dbReference type="SMART" id="SM00448">
    <property type="entry name" value="REC"/>
    <property type="match status" value="1"/>
</dbReference>
<keyword evidence="11" id="KW-1185">Reference proteome</keyword>
<evidence type="ECO:0000256" key="7">
    <source>
        <dbReference type="PROSITE-ProRule" id="PRU01091"/>
    </source>
</evidence>
<feature type="modified residue" description="4-aspartylphosphate" evidence="6">
    <location>
        <position position="58"/>
    </location>
</feature>
<keyword evidence="5" id="KW-0804">Transcription</keyword>
<evidence type="ECO:0000256" key="3">
    <source>
        <dbReference type="ARBA" id="ARBA00023015"/>
    </source>
</evidence>
<evidence type="ECO:0000256" key="2">
    <source>
        <dbReference type="ARBA" id="ARBA00023012"/>
    </source>
</evidence>